<keyword evidence="4" id="KW-0245">EGF-like domain</keyword>
<feature type="repeat" description="LDL-receptor class B" evidence="16">
    <location>
        <begin position="995"/>
        <end position="1037"/>
    </location>
</feature>
<dbReference type="InterPro" id="IPR000033">
    <property type="entry name" value="LDLR_classB_rpt"/>
</dbReference>
<dbReference type="OrthoDB" id="10066840at2759"/>
<feature type="chain" id="PRO_5040422863" description="EGF-like domain-containing protein" evidence="19">
    <location>
        <begin position="29"/>
        <end position="2039"/>
    </location>
</feature>
<dbReference type="InterPro" id="IPR001881">
    <property type="entry name" value="EGF-like_Ca-bd_dom"/>
</dbReference>
<feature type="disulfide bond" evidence="15">
    <location>
        <begin position="362"/>
        <end position="380"/>
    </location>
</feature>
<reference evidence="21" key="1">
    <citation type="submission" date="2022-03" db="EMBL/GenBank/DDBJ databases">
        <authorList>
            <person name="Sayadi A."/>
        </authorList>
    </citation>
    <scope>NUCLEOTIDE SEQUENCE</scope>
</reference>
<feature type="disulfide bond" evidence="15">
    <location>
        <begin position="249"/>
        <end position="264"/>
    </location>
</feature>
<feature type="disulfide bond" evidence="15">
    <location>
        <begin position="403"/>
        <end position="421"/>
    </location>
</feature>
<dbReference type="Pfam" id="PF00058">
    <property type="entry name" value="Ldl_recept_b"/>
    <property type="match status" value="14"/>
</dbReference>
<dbReference type="PANTHER" id="PTHR46513">
    <property type="entry name" value="VITELLOGENIN RECEPTOR-LIKE PROTEIN-RELATED-RELATED"/>
    <property type="match status" value="1"/>
</dbReference>
<feature type="disulfide bond" evidence="15">
    <location>
        <begin position="415"/>
        <end position="430"/>
    </location>
</feature>
<dbReference type="InterPro" id="IPR011042">
    <property type="entry name" value="6-blade_b-propeller_TolB-like"/>
</dbReference>
<feature type="repeat" description="LDL-receptor class B" evidence="16">
    <location>
        <begin position="688"/>
        <end position="730"/>
    </location>
</feature>
<dbReference type="InterPro" id="IPR036055">
    <property type="entry name" value="LDL_receptor-like_sf"/>
</dbReference>
<feature type="disulfide bond" evidence="15">
    <location>
        <begin position="374"/>
        <end position="389"/>
    </location>
</feature>
<evidence type="ECO:0000313" key="22">
    <source>
        <dbReference type="Proteomes" id="UP001152888"/>
    </source>
</evidence>
<dbReference type="Gene3D" id="2.120.10.30">
    <property type="entry name" value="TolB, C-terminal domain"/>
    <property type="match status" value="4"/>
</dbReference>
<evidence type="ECO:0000256" key="12">
    <source>
        <dbReference type="ARBA" id="ARBA00023157"/>
    </source>
</evidence>
<feature type="repeat" description="LDL-receptor class B" evidence="16">
    <location>
        <begin position="1387"/>
        <end position="1430"/>
    </location>
</feature>
<dbReference type="SMART" id="SM00192">
    <property type="entry name" value="LDLa"/>
    <property type="match status" value="8"/>
</dbReference>
<feature type="repeat" description="LDL-receptor class B" evidence="16">
    <location>
        <begin position="774"/>
        <end position="817"/>
    </location>
</feature>
<keyword evidence="8" id="KW-0677">Repeat</keyword>
<feature type="disulfide bond" evidence="15">
    <location>
        <begin position="296"/>
        <end position="311"/>
    </location>
</feature>
<evidence type="ECO:0000256" key="8">
    <source>
        <dbReference type="ARBA" id="ARBA00022737"/>
    </source>
</evidence>
<feature type="repeat" description="LDL-receptor class B" evidence="16">
    <location>
        <begin position="731"/>
        <end position="773"/>
    </location>
</feature>
<feature type="repeat" description="LDL-receptor class B" evidence="16">
    <location>
        <begin position="1081"/>
        <end position="1124"/>
    </location>
</feature>
<feature type="region of interest" description="Disordered" evidence="17">
    <location>
        <begin position="81"/>
        <end position="106"/>
    </location>
</feature>
<dbReference type="FunFam" id="2.10.25.10:FF:000009">
    <property type="entry name" value="Low-density lipoprotein receptor isoform 1"/>
    <property type="match status" value="1"/>
</dbReference>
<dbReference type="SMART" id="SM00181">
    <property type="entry name" value="EGF"/>
    <property type="match status" value="7"/>
</dbReference>
<feature type="repeat" description="LDL-receptor class B" evidence="16">
    <location>
        <begin position="1692"/>
        <end position="1734"/>
    </location>
</feature>
<evidence type="ECO:0000256" key="7">
    <source>
        <dbReference type="ARBA" id="ARBA00022729"/>
    </source>
</evidence>
<evidence type="ECO:0000256" key="4">
    <source>
        <dbReference type="ARBA" id="ARBA00022536"/>
    </source>
</evidence>
<dbReference type="PRINTS" id="PR00261">
    <property type="entry name" value="LDLRECEPTOR"/>
</dbReference>
<dbReference type="InterPro" id="IPR000742">
    <property type="entry name" value="EGF"/>
</dbReference>
<feature type="disulfide bond" evidence="15">
    <location>
        <begin position="479"/>
        <end position="491"/>
    </location>
</feature>
<evidence type="ECO:0000256" key="18">
    <source>
        <dbReference type="SAM" id="Phobius"/>
    </source>
</evidence>
<feature type="repeat" description="LDL-receptor class B" evidence="16">
    <location>
        <begin position="1649"/>
        <end position="1691"/>
    </location>
</feature>
<keyword evidence="12 15" id="KW-1015">Disulfide bond</keyword>
<dbReference type="SUPFAM" id="SSF57196">
    <property type="entry name" value="EGF/Laminin"/>
    <property type="match status" value="2"/>
</dbReference>
<keyword evidence="11 18" id="KW-0472">Membrane</keyword>
<dbReference type="SUPFAM" id="SSF63825">
    <property type="entry name" value="YWTD domain"/>
    <property type="match status" value="4"/>
</dbReference>
<evidence type="ECO:0000256" key="1">
    <source>
        <dbReference type="ARBA" id="ARBA00004251"/>
    </source>
</evidence>
<evidence type="ECO:0000313" key="21">
    <source>
        <dbReference type="EMBL" id="CAH1958825.1"/>
    </source>
</evidence>
<feature type="repeat" description="LDL-receptor class B" evidence="16">
    <location>
        <begin position="818"/>
        <end position="860"/>
    </location>
</feature>
<feature type="domain" description="EGF-like" evidence="20">
    <location>
        <begin position="626"/>
        <end position="641"/>
    </location>
</feature>
<dbReference type="InterPro" id="IPR009030">
    <property type="entry name" value="Growth_fac_rcpt_cys_sf"/>
</dbReference>
<evidence type="ECO:0000256" key="16">
    <source>
        <dbReference type="PROSITE-ProRule" id="PRU00461"/>
    </source>
</evidence>
<dbReference type="InterPro" id="IPR018097">
    <property type="entry name" value="EGF_Ca-bd_CS"/>
</dbReference>
<dbReference type="SUPFAM" id="SSF57424">
    <property type="entry name" value="LDL receptor-like module"/>
    <property type="match status" value="7"/>
</dbReference>
<keyword evidence="22" id="KW-1185">Reference proteome</keyword>
<feature type="disulfide bond" evidence="15">
    <location>
        <begin position="324"/>
        <end position="342"/>
    </location>
</feature>
<feature type="repeat" description="LDL-receptor class B" evidence="16">
    <location>
        <begin position="1431"/>
        <end position="1472"/>
    </location>
</feature>
<feature type="repeat" description="LDL-receptor class B" evidence="16">
    <location>
        <begin position="1344"/>
        <end position="1386"/>
    </location>
</feature>
<evidence type="ECO:0000259" key="20">
    <source>
        <dbReference type="PROSITE" id="PS01186"/>
    </source>
</evidence>
<feature type="repeat" description="LDL-receptor class B" evidence="16">
    <location>
        <begin position="1125"/>
        <end position="1168"/>
    </location>
</feature>
<dbReference type="PROSITE" id="PS51120">
    <property type="entry name" value="LDLRB"/>
    <property type="match status" value="15"/>
</dbReference>
<evidence type="ECO:0000256" key="3">
    <source>
        <dbReference type="ARBA" id="ARBA00022475"/>
    </source>
</evidence>
<dbReference type="InterPro" id="IPR049883">
    <property type="entry name" value="NOTCH1_EGF-like"/>
</dbReference>
<feature type="disulfide bond" evidence="15">
    <location>
        <begin position="317"/>
        <end position="329"/>
    </location>
</feature>
<proteinExistence type="inferred from homology"/>
<evidence type="ECO:0000256" key="6">
    <source>
        <dbReference type="ARBA" id="ARBA00022692"/>
    </source>
</evidence>
<keyword evidence="7 19" id="KW-0732">Signal</keyword>
<keyword evidence="10 18" id="KW-1133">Transmembrane helix</keyword>
<dbReference type="FunFam" id="2.120.10.30:FF:000008">
    <property type="entry name" value="Low-density lipoprotein receptor-related protein 4"/>
    <property type="match status" value="4"/>
</dbReference>
<evidence type="ECO:0000256" key="2">
    <source>
        <dbReference type="ARBA" id="ARBA00009939"/>
    </source>
</evidence>
<evidence type="ECO:0000256" key="10">
    <source>
        <dbReference type="ARBA" id="ARBA00022989"/>
    </source>
</evidence>
<comment type="caution">
    <text evidence="15">Lacks conserved residue(s) required for the propagation of feature annotation.</text>
</comment>
<dbReference type="Gene3D" id="4.10.400.10">
    <property type="entry name" value="Low-density Lipoprotein Receptor"/>
    <property type="match status" value="8"/>
</dbReference>
<evidence type="ECO:0000256" key="11">
    <source>
        <dbReference type="ARBA" id="ARBA00023136"/>
    </source>
</evidence>
<keyword evidence="3" id="KW-1003">Cell membrane</keyword>
<dbReference type="Pfam" id="PF07645">
    <property type="entry name" value="EGF_CA"/>
    <property type="match status" value="1"/>
</dbReference>
<feature type="compositionally biased region" description="Pro residues" evidence="17">
    <location>
        <begin position="94"/>
        <end position="105"/>
    </location>
</feature>
<dbReference type="Gene3D" id="2.10.25.10">
    <property type="entry name" value="Laminin"/>
    <property type="match status" value="2"/>
</dbReference>
<evidence type="ECO:0000256" key="9">
    <source>
        <dbReference type="ARBA" id="ARBA00022837"/>
    </source>
</evidence>
<keyword evidence="5" id="KW-0254">Endocytosis</keyword>
<organism evidence="21 22">
    <name type="scientific">Acanthoscelides obtectus</name>
    <name type="common">Bean weevil</name>
    <name type="synonym">Bruchus obtectus</name>
    <dbReference type="NCBI Taxonomy" id="200917"/>
    <lineage>
        <taxon>Eukaryota</taxon>
        <taxon>Metazoa</taxon>
        <taxon>Ecdysozoa</taxon>
        <taxon>Arthropoda</taxon>
        <taxon>Hexapoda</taxon>
        <taxon>Insecta</taxon>
        <taxon>Pterygota</taxon>
        <taxon>Neoptera</taxon>
        <taxon>Endopterygota</taxon>
        <taxon>Coleoptera</taxon>
        <taxon>Polyphaga</taxon>
        <taxon>Cucujiformia</taxon>
        <taxon>Chrysomeloidea</taxon>
        <taxon>Chrysomelidae</taxon>
        <taxon>Bruchinae</taxon>
        <taxon>Bruchini</taxon>
        <taxon>Acanthoscelides</taxon>
    </lineage>
</organism>
<dbReference type="InterPro" id="IPR002172">
    <property type="entry name" value="LDrepeatLR_classA_rpt"/>
</dbReference>
<dbReference type="InterPro" id="IPR050778">
    <property type="entry name" value="Cueball_EGF_LRP_Nidogen"/>
</dbReference>
<feature type="repeat" description="LDL-receptor class B" evidence="16">
    <location>
        <begin position="1038"/>
        <end position="1080"/>
    </location>
</feature>
<feature type="disulfide bond" evidence="15">
    <location>
        <begin position="486"/>
        <end position="504"/>
    </location>
</feature>
<dbReference type="Pfam" id="PF14670">
    <property type="entry name" value="FXa_inhibition"/>
    <property type="match status" value="3"/>
</dbReference>
<feature type="disulfide bond" evidence="15">
    <location>
        <begin position="456"/>
        <end position="471"/>
    </location>
</feature>
<feature type="signal peptide" evidence="19">
    <location>
        <begin position="1"/>
        <end position="28"/>
    </location>
</feature>
<feature type="disulfide bond" evidence="15">
    <location>
        <begin position="355"/>
        <end position="367"/>
    </location>
</feature>
<dbReference type="PROSITE" id="PS50068">
    <property type="entry name" value="LDLRA_2"/>
    <property type="match status" value="8"/>
</dbReference>
<keyword evidence="9" id="KW-0106">Calcium</keyword>
<dbReference type="PANTHER" id="PTHR46513:SF44">
    <property type="entry name" value="LDL RECEPTOR RELATED PROTEIN 4"/>
    <property type="match status" value="1"/>
</dbReference>
<evidence type="ECO:0000256" key="19">
    <source>
        <dbReference type="SAM" id="SignalP"/>
    </source>
</evidence>
<feature type="disulfide bond" evidence="15">
    <location>
        <begin position="396"/>
        <end position="408"/>
    </location>
</feature>
<dbReference type="CDD" id="cd00112">
    <property type="entry name" value="LDLa"/>
    <property type="match status" value="7"/>
</dbReference>
<accession>A0A9P0JQ26</accession>
<dbReference type="FunFam" id="4.10.400.10:FF:000002">
    <property type="entry name" value="Low-density lipoprotein receptor-related protein 1"/>
    <property type="match status" value="1"/>
</dbReference>
<feature type="compositionally biased region" description="Polar residues" evidence="17">
    <location>
        <begin position="84"/>
        <end position="93"/>
    </location>
</feature>
<dbReference type="SUPFAM" id="SSF57184">
    <property type="entry name" value="Growth factor receptor domain"/>
    <property type="match status" value="1"/>
</dbReference>
<evidence type="ECO:0000256" key="17">
    <source>
        <dbReference type="SAM" id="MobiDB-lite"/>
    </source>
</evidence>
<dbReference type="SMART" id="SM00135">
    <property type="entry name" value="LY"/>
    <property type="match status" value="20"/>
</dbReference>
<keyword evidence="14" id="KW-0325">Glycoprotein</keyword>
<gene>
    <name evidence="21" type="ORF">ACAOBT_LOCUS2869</name>
</gene>
<feature type="disulfide bond" evidence="15">
    <location>
        <begin position="543"/>
        <end position="558"/>
    </location>
</feature>
<dbReference type="SMART" id="SM00179">
    <property type="entry name" value="EGF_CA"/>
    <property type="match status" value="3"/>
</dbReference>
<dbReference type="Pfam" id="PF00057">
    <property type="entry name" value="Ldl_recept_a"/>
    <property type="match status" value="7"/>
</dbReference>
<evidence type="ECO:0000256" key="13">
    <source>
        <dbReference type="ARBA" id="ARBA00023170"/>
    </source>
</evidence>
<feature type="repeat" description="LDL-receptor class B" evidence="16">
    <location>
        <begin position="1735"/>
        <end position="1778"/>
    </location>
</feature>
<dbReference type="CDD" id="cd00054">
    <property type="entry name" value="EGF_CA"/>
    <property type="match status" value="1"/>
</dbReference>
<comment type="caution">
    <text evidence="21">The sequence shown here is derived from an EMBL/GenBank/DDBJ whole genome shotgun (WGS) entry which is preliminary data.</text>
</comment>
<feature type="repeat" description="LDL-receptor class B" evidence="16">
    <location>
        <begin position="1301"/>
        <end position="1343"/>
    </location>
</feature>
<feature type="disulfide bond" evidence="15">
    <location>
        <begin position="444"/>
        <end position="462"/>
    </location>
</feature>
<evidence type="ECO:0000256" key="5">
    <source>
        <dbReference type="ARBA" id="ARBA00022583"/>
    </source>
</evidence>
<comment type="similarity">
    <text evidence="2">Belongs to the LDLR family.</text>
</comment>
<evidence type="ECO:0000256" key="14">
    <source>
        <dbReference type="ARBA" id="ARBA00023180"/>
    </source>
</evidence>
<dbReference type="GO" id="GO:0006897">
    <property type="term" value="P:endocytosis"/>
    <property type="evidence" value="ECO:0007669"/>
    <property type="project" value="UniProtKB-KW"/>
</dbReference>
<dbReference type="EMBL" id="CAKOFQ010006679">
    <property type="protein sequence ID" value="CAH1958825.1"/>
    <property type="molecule type" value="Genomic_DNA"/>
</dbReference>
<feature type="disulfide bond" evidence="15">
    <location>
        <begin position="437"/>
        <end position="449"/>
    </location>
</feature>
<dbReference type="GO" id="GO:0005509">
    <property type="term" value="F:calcium ion binding"/>
    <property type="evidence" value="ECO:0007669"/>
    <property type="project" value="InterPro"/>
</dbReference>
<dbReference type="GO" id="GO:0005886">
    <property type="term" value="C:plasma membrane"/>
    <property type="evidence" value="ECO:0007669"/>
    <property type="project" value="UniProtKB-SubCell"/>
</dbReference>
<dbReference type="Proteomes" id="UP001152888">
    <property type="component" value="Unassembled WGS sequence"/>
</dbReference>
<keyword evidence="13" id="KW-0675">Receptor</keyword>
<dbReference type="PROSITE" id="PS01209">
    <property type="entry name" value="LDLRA_1"/>
    <property type="match status" value="3"/>
</dbReference>
<feature type="transmembrane region" description="Helical" evidence="18">
    <location>
        <begin position="1912"/>
        <end position="1936"/>
    </location>
</feature>
<dbReference type="PROSITE" id="PS01186">
    <property type="entry name" value="EGF_2"/>
    <property type="match status" value="1"/>
</dbReference>
<feature type="disulfide bond" evidence="15">
    <location>
        <begin position="498"/>
        <end position="513"/>
    </location>
</feature>
<sequence>MVNIQRGSSSLGGIRLLLLAYGISLVCGVCGSASSSGSSVFSSIANTTSDGSGPPAHRGAARQMFGSGQLRPANQRPAVYATGRHTSPRGSTEQPPPYGAVPESPPFYGQGPPLVMTKEELGRFFAHFQPNAMQGFPKNERPLSRGGVYGTEQGRSRHTVAIGKYPLDLGFLIGKGLPPVDYVEPPFLGRYPLSRINDYDDERIPVRPENDELEENIHIAAESDCEKRCKTDEWLCDVRCICIKREERCDGKNDCGDNEDELDCTDLEQHTIDCDESKNYVMCPRTIKCISKDWLCDGDDDCGDLSDETNCNFKSNCTENEFRCTNGLCIPKQWLCDNDNDCKDLSDENCTTFGCNENEFECTDTSCISLSWKCDRHIDCTDGSDEIDCEIIPPTCENNEFQCASHKCIKEEFKCDGDDDCEDWSDEDDCPKIPGSCVQGEFKCNRGNCIPERYRCDKQQDCEDNEDEANCDYNVTKTCAPDEFTCNNGACILKTWRCDGNEDCPNGEDEAKCEIECDASKFPCSGYGNNTAIEFCINKKYRCDGQKDCPKGEDEHNCPKSRECERDTKCEQLCITTADGKKGCSCFNGYQLAKNGYSCEDINECLFATDPVCSQTCNNTIGSFKCGCMTGYVLRPDMRTCKALGAPPTLLFANRVDIRQVSLSNTKYISIIKGLHNAISLDYHYEKGFIVWTDVSQDTIWRAYINGTNITAIVRSGLESPGGIALDWIHDLIFWTDSGTRRIEVATLDGRRRSIIAASEVDKPRAIAVHPGEALVFWTDYGPNPKIEKAEMDGSNRKSIIMESVFWPNGLTIDYTMNQIYWADAKHNVIETAMFDGSHRRKVVSKGLPHPFAITIFEDALFWTDWHTKSISTANKITGAGLKPVHSQLHFPMDIHSYHPQRQPKYKNRCGDNNGGCAHLCLPNRKSYACVCDLGQKLKSDKKTCQKPDKFLLFARKKDLRIKYLDGNAPNQYEMVIPISGVKSAVAIAWDSKTDTIYWTDVDRSSINKAFWNGSDHKILVHTNLISPAGIALDWATDKLYWTDSESHTIEVANTDGSMRCLLVWEELQKPRDIATDPQAGLMFWSEWGEVPKIERSNMDGSNRQVIVSVNLTWPNGLAVDHSTSKIYWTDGGLRTIEYANMDGSSRKVLLGGNSMPHPFGLDVFGNHVYWTDWESHTIEKAHKATGKNRTIISSNMNDLMDVRIFHRNRKTFKHSCMENNGGCSHLCLLRPKSQSCACPTGIRLEDDGKTCRSLPKNFIIFAHRTDIRFISLDVPYLADVVLPLTSLKKATSLDVDTKTGEIYWSDTEEDTISRATSDAKSRDVILMFEMEAPDGIAVDSIGRKVYWTDGERNSLEVAELNGKNRKVLFNRDLDNPRAITIYYRYGLLFWSDWGKNGKIEMAHMDGTSRKVLIGTKIAWPNGLTIDHLEQRIYWNDCKLNTIESSDLDGKNRNLIISNVPHPYGLVVVKSHIYWTDWQTRALHRADKVTGADRVILKDNLEGLMEVRAVQMGTKGENVCGSNNGGCSHLCLRNPTSYSCACPTGLRKSKLNVNHCEPIPQTFLLIATRYVLSQISLDTGDEWDVTLPVEQIRNAIDVDFHWEKKLIFYTDIERNVIQSVSMYNISDVQTILDKNLNSADGIAVDWIADNIYWTNTGNKVIEVARLDGTSRTVLVRDNLHDPRSIAVFPKKGFLFWTDWGVPKIERSFLDGSSRRVLVEKGIDFPIGLTIDYVGRRIYWVDSKLNAEKIETSDLHGNNRIMLSIQATHPFSLTQHEDYIYWTDWIQKSVMRAEKSTGRDATVIRPQLDAAMGITMVTAERQLGWNPCAVNNGGCTHLCLFTLKNYTCGCPDTGAKNCKTEPKEAVPLQCPTGGNYKCDTEEEPIDCQDENMCDAISPGDEDERLSAQHSNTFYVMMLVPMVFIVTLCLVLAGFLLIKKRKKKHIYGTSRSFANPNYYSPNNEMSVVPNNGKFVWKRLKYDKSQERVYEETVGTSSPEIASLIPTILTPCSSNCETVTPDIERSPSVTPLHKLDLIKSVS</sequence>
<name>A0A9P0JQ26_ACAOB</name>
<comment type="subcellular location">
    <subcellularLocation>
        <location evidence="1">Cell membrane</location>
        <topology evidence="1">Single-pass type I membrane protein</topology>
    </subcellularLocation>
</comment>
<dbReference type="FunFam" id="4.10.400.10:FF:000034">
    <property type="entry name" value="Low-density lipoprotein receptor-related protein 2"/>
    <property type="match status" value="2"/>
</dbReference>
<dbReference type="PROSITE" id="PS01187">
    <property type="entry name" value="EGF_CA"/>
    <property type="match status" value="1"/>
</dbReference>
<keyword evidence="6 18" id="KW-0812">Transmembrane</keyword>
<evidence type="ECO:0000256" key="15">
    <source>
        <dbReference type="PROSITE-ProRule" id="PRU00124"/>
    </source>
</evidence>
<dbReference type="InterPro" id="IPR023415">
    <property type="entry name" value="LDLR_class-A_CS"/>
</dbReference>
<protein>
    <recommendedName>
        <fullName evidence="20">EGF-like domain-containing protein</fullName>
    </recommendedName>
</protein>